<accession>A0A940IG30</accession>
<comment type="caution">
    <text evidence="7">The sequence shown here is derived from an EMBL/GenBank/DDBJ whole genome shotgun (WGS) entry which is preliminary data.</text>
</comment>
<evidence type="ECO:0000256" key="6">
    <source>
        <dbReference type="SAM" id="Phobius"/>
    </source>
</evidence>
<reference evidence="7" key="1">
    <citation type="submission" date="2020-10" db="EMBL/GenBank/DDBJ databases">
        <authorList>
            <person name="Gilroy R."/>
        </authorList>
    </citation>
    <scope>NUCLEOTIDE SEQUENCE</scope>
    <source>
        <strain evidence="7">F1-3629</strain>
    </source>
</reference>
<gene>
    <name evidence="7" type="ORF">IAC07_02195</name>
</gene>
<reference evidence="7" key="2">
    <citation type="journal article" date="2021" name="PeerJ">
        <title>Extensive microbial diversity within the chicken gut microbiome revealed by metagenomics and culture.</title>
        <authorList>
            <person name="Gilroy R."/>
            <person name="Ravi A."/>
            <person name="Getino M."/>
            <person name="Pursley I."/>
            <person name="Horton D.L."/>
            <person name="Alikhan N.F."/>
            <person name="Baker D."/>
            <person name="Gharbi K."/>
            <person name="Hall N."/>
            <person name="Watson M."/>
            <person name="Adriaenssens E.M."/>
            <person name="Foster-Nyarko E."/>
            <person name="Jarju S."/>
            <person name="Secka A."/>
            <person name="Antonio M."/>
            <person name="Oren A."/>
            <person name="Chaudhuri R.R."/>
            <person name="La Ragione R."/>
            <person name="Hildebrand F."/>
            <person name="Pallen M.J."/>
        </authorList>
    </citation>
    <scope>NUCLEOTIDE SEQUENCE</scope>
    <source>
        <strain evidence="7">F1-3629</strain>
    </source>
</reference>
<feature type="transmembrane region" description="Helical" evidence="6">
    <location>
        <begin position="12"/>
        <end position="31"/>
    </location>
</feature>
<evidence type="ECO:0000256" key="2">
    <source>
        <dbReference type="ARBA" id="ARBA00007375"/>
    </source>
</evidence>
<keyword evidence="5 6" id="KW-0472">Membrane</keyword>
<comment type="similarity">
    <text evidence="2">Belongs to the TMEM86 family.</text>
</comment>
<feature type="transmembrane region" description="Helical" evidence="6">
    <location>
        <begin position="79"/>
        <end position="100"/>
    </location>
</feature>
<name>A0A940IG30_9BACT</name>
<evidence type="ECO:0000256" key="3">
    <source>
        <dbReference type="ARBA" id="ARBA00022692"/>
    </source>
</evidence>
<dbReference type="GO" id="GO:0016020">
    <property type="term" value="C:membrane"/>
    <property type="evidence" value="ECO:0007669"/>
    <property type="project" value="UniProtKB-SubCell"/>
</dbReference>
<dbReference type="GO" id="GO:0016787">
    <property type="term" value="F:hydrolase activity"/>
    <property type="evidence" value="ECO:0007669"/>
    <property type="project" value="TreeGrafter"/>
</dbReference>
<dbReference type="Pfam" id="PF07947">
    <property type="entry name" value="YhhN"/>
    <property type="match status" value="1"/>
</dbReference>
<dbReference type="Proteomes" id="UP000771749">
    <property type="component" value="Unassembled WGS sequence"/>
</dbReference>
<keyword evidence="4 6" id="KW-1133">Transmembrane helix</keyword>
<feature type="transmembrane region" description="Helical" evidence="6">
    <location>
        <begin position="206"/>
        <end position="228"/>
    </location>
</feature>
<evidence type="ECO:0000313" key="7">
    <source>
        <dbReference type="EMBL" id="MBO8453519.1"/>
    </source>
</evidence>
<evidence type="ECO:0000256" key="4">
    <source>
        <dbReference type="ARBA" id="ARBA00022989"/>
    </source>
</evidence>
<keyword evidence="3 6" id="KW-0812">Transmembrane</keyword>
<evidence type="ECO:0008006" key="9">
    <source>
        <dbReference type="Google" id="ProtNLM"/>
    </source>
</evidence>
<dbReference type="InterPro" id="IPR012506">
    <property type="entry name" value="TMEM86B-like"/>
</dbReference>
<evidence type="ECO:0000256" key="1">
    <source>
        <dbReference type="ARBA" id="ARBA00004141"/>
    </source>
</evidence>
<proteinExistence type="inferred from homology"/>
<dbReference type="PANTHER" id="PTHR31885">
    <property type="entry name" value="GH04784P"/>
    <property type="match status" value="1"/>
</dbReference>
<evidence type="ECO:0000313" key="8">
    <source>
        <dbReference type="Proteomes" id="UP000771749"/>
    </source>
</evidence>
<evidence type="ECO:0000256" key="5">
    <source>
        <dbReference type="ARBA" id="ARBA00023136"/>
    </source>
</evidence>
<dbReference type="PANTHER" id="PTHR31885:SF6">
    <property type="entry name" value="GH04784P"/>
    <property type="match status" value="1"/>
</dbReference>
<dbReference type="EMBL" id="JADIMJ010000035">
    <property type="protein sequence ID" value="MBO8453519.1"/>
    <property type="molecule type" value="Genomic_DNA"/>
</dbReference>
<protein>
    <recommendedName>
        <fullName evidence="9">YhhN-like protein</fullName>
    </recommendedName>
</protein>
<feature type="transmembrane region" description="Helical" evidence="6">
    <location>
        <begin position="121"/>
        <end position="141"/>
    </location>
</feature>
<comment type="subcellular location">
    <subcellularLocation>
        <location evidence="1">Membrane</location>
        <topology evidence="1">Multi-pass membrane protein</topology>
    </subcellularLocation>
</comment>
<feature type="transmembrane region" description="Helical" evidence="6">
    <location>
        <begin position="174"/>
        <end position="194"/>
    </location>
</feature>
<dbReference type="AlphaFoldDB" id="A0A940IG30"/>
<sequence>MFGKNISEKEKTILAAFSVVAYAAAVLLYFLPADVPYKISFPTVVISAVSLRILPWQMSFALIAAALGDIRGAAGSFMGQIEFFAVAHLFLIMFFVHRWFHDRTAFARAGGHHPETKPARIIVLAAIVVGILAFAMIRIVSDAPAGVVRGCVALYAVIICMMFFCALVQRSRVYAAAAFLFVFSDAVIGWNAFIEPVPGEKYLIMVPYYSAQLMFFLRAAHFSAAGLFRRRGC</sequence>
<organism evidence="7 8">
    <name type="scientific">Candidatus Cryptobacteroides gallistercoris</name>
    <dbReference type="NCBI Taxonomy" id="2840765"/>
    <lineage>
        <taxon>Bacteria</taxon>
        <taxon>Pseudomonadati</taxon>
        <taxon>Bacteroidota</taxon>
        <taxon>Bacteroidia</taxon>
        <taxon>Bacteroidales</taxon>
        <taxon>Candidatus Cryptobacteroides</taxon>
    </lineage>
</organism>
<feature type="transmembrane region" description="Helical" evidence="6">
    <location>
        <begin position="147"/>
        <end position="167"/>
    </location>
</feature>